<feature type="domain" description="Nudix hydrolase" evidence="1">
    <location>
        <begin position="156"/>
        <end position="312"/>
    </location>
</feature>
<organism evidence="2">
    <name type="scientific">Noctiluca scintillans</name>
    <name type="common">Sea sparkle</name>
    <name type="synonym">Red tide dinoflagellate</name>
    <dbReference type="NCBI Taxonomy" id="2966"/>
    <lineage>
        <taxon>Eukaryota</taxon>
        <taxon>Sar</taxon>
        <taxon>Alveolata</taxon>
        <taxon>Dinophyceae</taxon>
        <taxon>Noctilucales</taxon>
        <taxon>Noctilucaceae</taxon>
        <taxon>Noctiluca</taxon>
    </lineage>
</organism>
<sequence length="313" mass="35829">MANHRCAMPLCLTERALGQRCFSVVEAKTSPSTRVLRAQAKPRQVLAAGPSPNISVHKGFKIQAALCVERPPLEVLEPDHKKRWNKFRDAWERRTKNAATIQDEIVFMRYHFQFLEAETKSRRALTSQSSESAVAVSGGDLDSLISGEGLNLTFPERRRVVHRKKVAKKVEVKLDDTDLRSAQRLSRQSLYLLARYPGAAHWTFPKVDRVHGDSMMETVMKLCGRQLGDKFAPYVLGSCPFAHWKRRDGKSPGIQGRKIFYYRARLVPGMQVVLPGESPLEDWAWLSREELRERLGRLEWDKIRDCLPLDHMV</sequence>
<dbReference type="InterPro" id="IPR040008">
    <property type="entry name" value="Ribosomal_mL46"/>
</dbReference>
<protein>
    <recommendedName>
        <fullName evidence="1">Nudix hydrolase domain-containing protein</fullName>
    </recommendedName>
</protein>
<dbReference type="Gene3D" id="3.90.79.10">
    <property type="entry name" value="Nucleoside Triphosphate Pyrophosphohydrolase"/>
    <property type="match status" value="1"/>
</dbReference>
<accession>A0A7S1F357</accession>
<dbReference type="EMBL" id="HBFQ01020479">
    <property type="protein sequence ID" value="CAD8839967.1"/>
    <property type="molecule type" value="Transcribed_RNA"/>
</dbReference>
<evidence type="ECO:0000313" key="2">
    <source>
        <dbReference type="EMBL" id="CAD8839967.1"/>
    </source>
</evidence>
<gene>
    <name evidence="2" type="ORF">NSCI0253_LOCUS14315</name>
</gene>
<name>A0A7S1F357_NOCSC</name>
<dbReference type="GO" id="GO:0005762">
    <property type="term" value="C:mitochondrial large ribosomal subunit"/>
    <property type="evidence" value="ECO:0007669"/>
    <property type="project" value="TreeGrafter"/>
</dbReference>
<dbReference type="AlphaFoldDB" id="A0A7S1F357"/>
<dbReference type="InterPro" id="IPR000086">
    <property type="entry name" value="NUDIX_hydrolase_dom"/>
</dbReference>
<dbReference type="GO" id="GO:0003735">
    <property type="term" value="F:structural constituent of ribosome"/>
    <property type="evidence" value="ECO:0007669"/>
    <property type="project" value="InterPro"/>
</dbReference>
<reference evidence="2" key="1">
    <citation type="submission" date="2021-01" db="EMBL/GenBank/DDBJ databases">
        <authorList>
            <person name="Corre E."/>
            <person name="Pelletier E."/>
            <person name="Niang G."/>
            <person name="Scheremetjew M."/>
            <person name="Finn R."/>
            <person name="Kale V."/>
            <person name="Holt S."/>
            <person name="Cochrane G."/>
            <person name="Meng A."/>
            <person name="Brown T."/>
            <person name="Cohen L."/>
        </authorList>
    </citation>
    <scope>NUCLEOTIDE SEQUENCE</scope>
</reference>
<dbReference type="PANTHER" id="PTHR13124">
    <property type="entry name" value="39S RIBOSOMAL PROTEIN L46, MITOCHONDRIAL PRECURSOR-RELATED"/>
    <property type="match status" value="1"/>
</dbReference>
<dbReference type="PANTHER" id="PTHR13124:SF12">
    <property type="entry name" value="LARGE RIBOSOMAL SUBUNIT PROTEIN ML46"/>
    <property type="match status" value="1"/>
</dbReference>
<dbReference type="PROSITE" id="PS51462">
    <property type="entry name" value="NUDIX"/>
    <property type="match status" value="1"/>
</dbReference>
<evidence type="ECO:0000259" key="1">
    <source>
        <dbReference type="PROSITE" id="PS51462"/>
    </source>
</evidence>
<proteinExistence type="predicted"/>